<gene>
    <name evidence="2" type="ORF">A3A21_00395</name>
</gene>
<keyword evidence="1" id="KW-0472">Membrane</keyword>
<dbReference type="STRING" id="1798471.A3A21_00395"/>
<organism evidence="2 3">
    <name type="scientific">Candidatus Jorgensenbacteria bacterium RIFCSPLOWO2_01_FULL_45_25b</name>
    <dbReference type="NCBI Taxonomy" id="1798471"/>
    <lineage>
        <taxon>Bacteria</taxon>
        <taxon>Candidatus Joergenseniibacteriota</taxon>
    </lineage>
</organism>
<comment type="caution">
    <text evidence="2">The sequence shown here is derived from an EMBL/GenBank/DDBJ whole genome shotgun (WGS) entry which is preliminary data.</text>
</comment>
<dbReference type="Proteomes" id="UP000176996">
    <property type="component" value="Unassembled WGS sequence"/>
</dbReference>
<evidence type="ECO:0008006" key="4">
    <source>
        <dbReference type="Google" id="ProtNLM"/>
    </source>
</evidence>
<evidence type="ECO:0000256" key="1">
    <source>
        <dbReference type="SAM" id="Phobius"/>
    </source>
</evidence>
<dbReference type="PANTHER" id="PTHR36007:SF2">
    <property type="entry name" value="TRANSPORT PROTEIN-RELATED"/>
    <property type="match status" value="1"/>
</dbReference>
<feature type="transmembrane region" description="Helical" evidence="1">
    <location>
        <begin position="126"/>
        <end position="147"/>
    </location>
</feature>
<feature type="transmembrane region" description="Helical" evidence="1">
    <location>
        <begin position="35"/>
        <end position="54"/>
    </location>
</feature>
<protein>
    <recommendedName>
        <fullName evidence="4">Ligand-binding protein SH3</fullName>
    </recommendedName>
</protein>
<dbReference type="PANTHER" id="PTHR36007">
    <property type="entry name" value="TRANSPORT PROTEIN-RELATED"/>
    <property type="match status" value="1"/>
</dbReference>
<reference evidence="2 3" key="1">
    <citation type="journal article" date="2016" name="Nat. Commun.">
        <title>Thousands of microbial genomes shed light on interconnected biogeochemical processes in an aquifer system.</title>
        <authorList>
            <person name="Anantharaman K."/>
            <person name="Brown C.T."/>
            <person name="Hug L.A."/>
            <person name="Sharon I."/>
            <person name="Castelle C.J."/>
            <person name="Probst A.J."/>
            <person name="Thomas B.C."/>
            <person name="Singh A."/>
            <person name="Wilkins M.J."/>
            <person name="Karaoz U."/>
            <person name="Brodie E.L."/>
            <person name="Williams K.H."/>
            <person name="Hubbard S.S."/>
            <person name="Banfield J.F."/>
        </authorList>
    </citation>
    <scope>NUCLEOTIDE SEQUENCE [LARGE SCALE GENOMIC DNA]</scope>
</reference>
<dbReference type="InterPro" id="IPR009577">
    <property type="entry name" value="Sm_multidrug_ex"/>
</dbReference>
<keyword evidence="1" id="KW-0812">Transmembrane</keyword>
<evidence type="ECO:0000313" key="3">
    <source>
        <dbReference type="Proteomes" id="UP000176996"/>
    </source>
</evidence>
<feature type="transmembrane region" description="Helical" evidence="1">
    <location>
        <begin position="89"/>
        <end position="120"/>
    </location>
</feature>
<evidence type="ECO:0000313" key="2">
    <source>
        <dbReference type="EMBL" id="OGG40691.1"/>
    </source>
</evidence>
<name>A0A1F6BUU0_9BACT</name>
<dbReference type="AlphaFoldDB" id="A0A1F6BUU0"/>
<accession>A0A1F6BUU0</accession>
<keyword evidence="1" id="KW-1133">Transmembrane helix</keyword>
<proteinExistence type="predicted"/>
<dbReference type="EMBL" id="MFKK01000021">
    <property type="protein sequence ID" value="OGG40691.1"/>
    <property type="molecule type" value="Genomic_DNA"/>
</dbReference>
<dbReference type="Pfam" id="PF06695">
    <property type="entry name" value="Sm_multidrug_ex"/>
    <property type="match status" value="1"/>
</dbReference>
<sequence>MDYFFTILVATLPVFELRGAIPLAVGVFHMPLFPAYVLSVLGNFLPVTPLLFFWDRVAHRLAARVSFFHRAFDWVFERTRRKHGKKFEVASAFALFVFVAIPLPLTGAWTGTIVAFLFGIPFWRAILAIGGGILVSGLLVLSSVGLFL</sequence>